<keyword evidence="2" id="KW-0648">Protein biosynthesis</keyword>
<dbReference type="Pfam" id="PF00009">
    <property type="entry name" value="GTP_EFTU"/>
    <property type="match status" value="1"/>
</dbReference>
<dbReference type="RefSeq" id="WP_235389537.1">
    <property type="nucleotide sequence ID" value="NZ_JAKNHQ010000055.1"/>
</dbReference>
<dbReference type="InterPro" id="IPR005225">
    <property type="entry name" value="Small_GTP-bd"/>
</dbReference>
<reference evidence="5 6" key="1">
    <citation type="submission" date="2022-01" db="EMBL/GenBank/DDBJ databases">
        <title>Collection of gut derived symbiotic bacterial strains cultured from healthy donors.</title>
        <authorList>
            <person name="Lin H."/>
            <person name="Kohout C."/>
            <person name="Waligurski E."/>
            <person name="Pamer E.G."/>
        </authorList>
    </citation>
    <scope>NUCLEOTIDE SEQUENCE [LARGE SCALE GENOMIC DNA]</scope>
    <source>
        <strain evidence="5 6">DFI.7.58</strain>
    </source>
</reference>
<dbReference type="InterPro" id="IPR027417">
    <property type="entry name" value="P-loop_NTPase"/>
</dbReference>
<evidence type="ECO:0000313" key="6">
    <source>
        <dbReference type="Proteomes" id="UP001298681"/>
    </source>
</evidence>
<organism evidence="5 6">
    <name type="scientific">Anaeromassilibacillus senegalensis</name>
    <dbReference type="NCBI Taxonomy" id="1673717"/>
    <lineage>
        <taxon>Bacteria</taxon>
        <taxon>Bacillati</taxon>
        <taxon>Bacillota</taxon>
        <taxon>Clostridia</taxon>
        <taxon>Eubacteriales</taxon>
        <taxon>Acutalibacteraceae</taxon>
        <taxon>Anaeromassilibacillus</taxon>
    </lineage>
</organism>
<evidence type="ECO:0000256" key="3">
    <source>
        <dbReference type="ARBA" id="ARBA00023134"/>
    </source>
</evidence>
<comment type="caution">
    <text evidence="5">The sequence shown here is derived from an EMBL/GenBank/DDBJ whole genome shotgun (WGS) entry which is preliminary data.</text>
</comment>
<dbReference type="PROSITE" id="PS00301">
    <property type="entry name" value="G_TR_1"/>
    <property type="match status" value="1"/>
</dbReference>
<dbReference type="Gene3D" id="3.40.50.300">
    <property type="entry name" value="P-loop containing nucleotide triphosphate hydrolases"/>
    <property type="match status" value="1"/>
</dbReference>
<keyword evidence="1" id="KW-0547">Nucleotide-binding</keyword>
<feature type="domain" description="Tr-type G" evidence="4">
    <location>
        <begin position="1"/>
        <end position="183"/>
    </location>
</feature>
<dbReference type="CDD" id="cd04168">
    <property type="entry name" value="TetM_like"/>
    <property type="match status" value="1"/>
</dbReference>
<dbReference type="SUPFAM" id="SSF52540">
    <property type="entry name" value="P-loop containing nucleoside triphosphate hydrolases"/>
    <property type="match status" value="1"/>
</dbReference>
<feature type="non-terminal residue" evidence="5">
    <location>
        <position position="183"/>
    </location>
</feature>
<evidence type="ECO:0000259" key="4">
    <source>
        <dbReference type="PROSITE" id="PS51722"/>
    </source>
</evidence>
<dbReference type="PANTHER" id="PTHR43261">
    <property type="entry name" value="TRANSLATION ELONGATION FACTOR G-RELATED"/>
    <property type="match status" value="1"/>
</dbReference>
<protein>
    <submittedName>
        <fullName evidence="5">GTP-binding protein</fullName>
    </submittedName>
</protein>
<dbReference type="EMBL" id="JAKNHQ010000055">
    <property type="protein sequence ID" value="MCG4612004.1"/>
    <property type="molecule type" value="Genomic_DNA"/>
</dbReference>
<evidence type="ECO:0000313" key="5">
    <source>
        <dbReference type="EMBL" id="MCG4612004.1"/>
    </source>
</evidence>
<keyword evidence="3" id="KW-0342">GTP-binding</keyword>
<sequence length="183" mass="20087">MKIINIGILAHVDAGKTTLTESLLYASGAISEPGSVEKGTTRTDTMFLERQRGITIQAAVTSFQWHRCKVNIVDTPGHMDFLAEVYRSLAVLDGAILVISAKDGVQAQTRILFHALRKMNIPTVIFINKIDQAGVDLQSVVQSVRDKLSADIIIKQTVSLSPEIVLEENTDIEAWDAVIENND</sequence>
<gene>
    <name evidence="5" type="ORF">L0P57_13880</name>
</gene>
<dbReference type="PANTHER" id="PTHR43261:SF1">
    <property type="entry name" value="RIBOSOME-RELEASING FACTOR 2, MITOCHONDRIAL"/>
    <property type="match status" value="1"/>
</dbReference>
<dbReference type="InterPro" id="IPR031157">
    <property type="entry name" value="G_TR_CS"/>
</dbReference>
<name>A0ABS9MMH3_9FIRM</name>
<accession>A0ABS9MMH3</accession>
<proteinExistence type="predicted"/>
<dbReference type="InterPro" id="IPR000795">
    <property type="entry name" value="T_Tr_GTP-bd_dom"/>
</dbReference>
<keyword evidence="6" id="KW-1185">Reference proteome</keyword>
<evidence type="ECO:0000256" key="1">
    <source>
        <dbReference type="ARBA" id="ARBA00022741"/>
    </source>
</evidence>
<dbReference type="PRINTS" id="PR00315">
    <property type="entry name" value="ELONGATNFCT"/>
</dbReference>
<evidence type="ECO:0000256" key="2">
    <source>
        <dbReference type="ARBA" id="ARBA00022917"/>
    </source>
</evidence>
<dbReference type="Proteomes" id="UP001298681">
    <property type="component" value="Unassembled WGS sequence"/>
</dbReference>
<dbReference type="PROSITE" id="PS51722">
    <property type="entry name" value="G_TR_2"/>
    <property type="match status" value="1"/>
</dbReference>
<dbReference type="NCBIfam" id="TIGR00231">
    <property type="entry name" value="small_GTP"/>
    <property type="match status" value="1"/>
</dbReference>